<dbReference type="AlphaFoldDB" id="A0A0C2J7F1"/>
<dbReference type="Proteomes" id="UP000031668">
    <property type="component" value="Unassembled WGS sequence"/>
</dbReference>
<evidence type="ECO:0000313" key="2">
    <source>
        <dbReference type="Proteomes" id="UP000031668"/>
    </source>
</evidence>
<evidence type="ECO:0000313" key="1">
    <source>
        <dbReference type="EMBL" id="KII65058.1"/>
    </source>
</evidence>
<dbReference type="OrthoDB" id="5831905at2759"/>
<keyword evidence="2" id="KW-1185">Reference proteome</keyword>
<dbReference type="EMBL" id="JWZT01004028">
    <property type="protein sequence ID" value="KII65058.1"/>
    <property type="molecule type" value="Genomic_DNA"/>
</dbReference>
<reference evidence="1 2" key="1">
    <citation type="journal article" date="2014" name="Genome Biol. Evol.">
        <title>The genome of the myxosporean Thelohanellus kitauei shows adaptations to nutrient acquisition within its fish host.</title>
        <authorList>
            <person name="Yang Y."/>
            <person name="Xiong J."/>
            <person name="Zhou Z."/>
            <person name="Huo F."/>
            <person name="Miao W."/>
            <person name="Ran C."/>
            <person name="Liu Y."/>
            <person name="Zhang J."/>
            <person name="Feng J."/>
            <person name="Wang M."/>
            <person name="Wang M."/>
            <person name="Wang L."/>
            <person name="Yao B."/>
        </authorList>
    </citation>
    <scope>NUCLEOTIDE SEQUENCE [LARGE SCALE GENOMIC DNA]</scope>
    <source>
        <strain evidence="1">Wuqing</strain>
    </source>
</reference>
<sequence>MDNQTVKLGTRKLTAILITNPKNVGKAVDHMSMCAHNYTDNQKNQVRVLIRKNNQVKKKKKFLKYMTYYSNYDGANFNKYYKKSFYNTISCYVFLSDFIQTVAITCVSVHKWMMTLSPKIFSVLLKGYDVSLSNVKSIMSQKERVSEDLKTQVGEIDENTHLYEIHLVDLYRDHTFDLLLFFVKS</sequence>
<proteinExistence type="predicted"/>
<gene>
    <name evidence="1" type="ORF">RF11_15549</name>
</gene>
<protein>
    <submittedName>
        <fullName evidence="1">Uncharacterized protein</fullName>
    </submittedName>
</protein>
<comment type="caution">
    <text evidence="1">The sequence shown here is derived from an EMBL/GenBank/DDBJ whole genome shotgun (WGS) entry which is preliminary data.</text>
</comment>
<name>A0A0C2J7F1_THEKT</name>
<accession>A0A0C2J7F1</accession>
<organism evidence="1 2">
    <name type="scientific">Thelohanellus kitauei</name>
    <name type="common">Myxosporean</name>
    <dbReference type="NCBI Taxonomy" id="669202"/>
    <lineage>
        <taxon>Eukaryota</taxon>
        <taxon>Metazoa</taxon>
        <taxon>Cnidaria</taxon>
        <taxon>Myxozoa</taxon>
        <taxon>Myxosporea</taxon>
        <taxon>Bivalvulida</taxon>
        <taxon>Platysporina</taxon>
        <taxon>Myxobolidae</taxon>
        <taxon>Thelohanellus</taxon>
    </lineage>
</organism>